<dbReference type="GO" id="GO:0009253">
    <property type="term" value="P:peptidoglycan catabolic process"/>
    <property type="evidence" value="ECO:0007669"/>
    <property type="project" value="TreeGrafter"/>
</dbReference>
<evidence type="ECO:0000313" key="4">
    <source>
        <dbReference type="EMBL" id="MDR6331782.1"/>
    </source>
</evidence>
<protein>
    <submittedName>
        <fullName evidence="3 4">Transglycosylase</fullName>
    </submittedName>
</protein>
<dbReference type="Pfam" id="PF01471">
    <property type="entry name" value="PG_binding_1"/>
    <property type="match status" value="1"/>
</dbReference>
<dbReference type="InterPro" id="IPR031304">
    <property type="entry name" value="SLT_2"/>
</dbReference>
<comment type="caution">
    <text evidence="3">The sequence shown here is derived from an EMBL/GenBank/DDBJ whole genome shotgun (WGS) entry which is preliminary data.</text>
</comment>
<dbReference type="InterPro" id="IPR002477">
    <property type="entry name" value="Peptidoglycan-bd-like"/>
</dbReference>
<dbReference type="SUPFAM" id="SSF47090">
    <property type="entry name" value="PGBD-like"/>
    <property type="match status" value="1"/>
</dbReference>
<dbReference type="SUPFAM" id="SSF53955">
    <property type="entry name" value="Lysozyme-like"/>
    <property type="match status" value="1"/>
</dbReference>
<keyword evidence="6" id="KW-1185">Reference proteome</keyword>
<dbReference type="NCBIfam" id="TIGR02283">
    <property type="entry name" value="MltB_2"/>
    <property type="match status" value="1"/>
</dbReference>
<evidence type="ECO:0000259" key="1">
    <source>
        <dbReference type="Pfam" id="PF01471"/>
    </source>
</evidence>
<sequence>MTDDRSRLLIGRRAFTLSLAGSAFLAGIGLLAPPVFAQQAAQPFPKWVETFRARARARGVSDATYNKVFSGLKPDTAVYAQDRNQEEFTEQSWQYLNRRVSDWRISTGRQKAKQYSGLLDRIEQAFGVDRRVMLGYWGMESAYGEVLSNPAHMKPIFNSLAALAWGDARRRKYWEAELLNALVIVERGWGTPQEMTGSWAGAMGHTQWMPEVWLNMGVDFDGDGRISPFGKPDDALAGTANYLVKRGKYRRGEPWGFEAKLPGNFNSDLADNKTRRPLSQWGELGLTTIEGQSLSAYDEPARLWLPGGPGGPALLLLHNFYAVRSYNPSSNYALAVVHLGDRVMGEGPFVASWPGGERALTLAEIQEVQQRLTAAGFNTGGSDGRVGADTMRAVRAFQQKAGITPADGYASIAVLNALRQGR</sequence>
<dbReference type="PANTHER" id="PTHR30163:SF8">
    <property type="entry name" value="LYTIC MUREIN TRANSGLYCOSYLASE"/>
    <property type="match status" value="1"/>
</dbReference>
<dbReference type="Gene3D" id="1.10.101.10">
    <property type="entry name" value="PGBD-like superfamily/PGBD"/>
    <property type="match status" value="1"/>
</dbReference>
<dbReference type="InterPro" id="IPR036365">
    <property type="entry name" value="PGBD-like_sf"/>
</dbReference>
<dbReference type="RefSeq" id="WP_281807422.1">
    <property type="nucleotide sequence ID" value="NZ_BSDO01000002.1"/>
</dbReference>
<dbReference type="Pfam" id="PF13406">
    <property type="entry name" value="SLT_2"/>
    <property type="match status" value="1"/>
</dbReference>
<name>A0A9W6FJN4_XANFL</name>
<proteinExistence type="predicted"/>
<reference evidence="4 6" key="2">
    <citation type="submission" date="2023-07" db="EMBL/GenBank/DDBJ databases">
        <title>Genomic Encyclopedia of Type Strains, Phase IV (KMG-IV): sequencing the most valuable type-strain genomes for metagenomic binning, comparative biology and taxonomic classification.</title>
        <authorList>
            <person name="Goeker M."/>
        </authorList>
    </citation>
    <scope>NUCLEOTIDE SEQUENCE [LARGE SCALE GENOMIC DNA]</scope>
    <source>
        <strain evidence="4 6">DSM 338</strain>
    </source>
</reference>
<feature type="domain" description="Transglycosylase SLT" evidence="2">
    <location>
        <begin position="44"/>
        <end position="341"/>
    </location>
</feature>
<dbReference type="CDD" id="cd13399">
    <property type="entry name" value="Slt35-like"/>
    <property type="match status" value="1"/>
</dbReference>
<dbReference type="InterPro" id="IPR043426">
    <property type="entry name" value="MltB-like"/>
</dbReference>
<dbReference type="AlphaFoldDB" id="A0A9W6FJN4"/>
<evidence type="ECO:0000313" key="3">
    <source>
        <dbReference type="EMBL" id="GLI22425.1"/>
    </source>
</evidence>
<dbReference type="EMBL" id="JAVDPY010000001">
    <property type="protein sequence ID" value="MDR6331782.1"/>
    <property type="molecule type" value="Genomic_DNA"/>
</dbReference>
<dbReference type="PANTHER" id="PTHR30163">
    <property type="entry name" value="MEMBRANE-BOUND LYTIC MUREIN TRANSGLYCOSYLASE B"/>
    <property type="match status" value="1"/>
</dbReference>
<evidence type="ECO:0000313" key="6">
    <source>
        <dbReference type="Proteomes" id="UP001245370"/>
    </source>
</evidence>
<reference evidence="3" key="1">
    <citation type="submission" date="2022-12" db="EMBL/GenBank/DDBJ databases">
        <title>Reference genome sequencing for broad-spectrum identification of bacterial and archaeal isolates by mass spectrometry.</title>
        <authorList>
            <person name="Sekiguchi Y."/>
            <person name="Tourlousse D.M."/>
        </authorList>
    </citation>
    <scope>NUCLEOTIDE SEQUENCE</scope>
    <source>
        <strain evidence="3">301</strain>
    </source>
</reference>
<feature type="domain" description="Peptidoglycan binding-like" evidence="1">
    <location>
        <begin position="363"/>
        <end position="418"/>
    </location>
</feature>
<dbReference type="InterPro" id="IPR011970">
    <property type="entry name" value="MltB_2"/>
</dbReference>
<organism evidence="3 5">
    <name type="scientific">Xanthobacter flavus</name>
    <dbReference type="NCBI Taxonomy" id="281"/>
    <lineage>
        <taxon>Bacteria</taxon>
        <taxon>Pseudomonadati</taxon>
        <taxon>Pseudomonadota</taxon>
        <taxon>Alphaproteobacteria</taxon>
        <taxon>Hyphomicrobiales</taxon>
        <taxon>Xanthobacteraceae</taxon>
        <taxon>Xanthobacter</taxon>
    </lineage>
</organism>
<dbReference type="Proteomes" id="UP001144397">
    <property type="component" value="Unassembled WGS sequence"/>
</dbReference>
<dbReference type="EMBL" id="BSDO01000002">
    <property type="protein sequence ID" value="GLI22425.1"/>
    <property type="molecule type" value="Genomic_DNA"/>
</dbReference>
<evidence type="ECO:0000259" key="2">
    <source>
        <dbReference type="Pfam" id="PF13406"/>
    </source>
</evidence>
<accession>A0A9W6FJN4</accession>
<dbReference type="GO" id="GO:0008933">
    <property type="term" value="F:peptidoglycan lytic transglycosylase activity"/>
    <property type="evidence" value="ECO:0007669"/>
    <property type="project" value="TreeGrafter"/>
</dbReference>
<dbReference type="Proteomes" id="UP001245370">
    <property type="component" value="Unassembled WGS sequence"/>
</dbReference>
<dbReference type="InterPro" id="IPR023346">
    <property type="entry name" value="Lysozyme-like_dom_sf"/>
</dbReference>
<dbReference type="InterPro" id="IPR036366">
    <property type="entry name" value="PGBDSf"/>
</dbReference>
<gene>
    <name evidence="4" type="ORF">GGQ86_000229</name>
    <name evidence="3" type="ORF">XFLAVUS301_20990</name>
</gene>
<evidence type="ECO:0000313" key="5">
    <source>
        <dbReference type="Proteomes" id="UP001144397"/>
    </source>
</evidence>
<dbReference type="GeneID" id="95762888"/>
<dbReference type="Gene3D" id="1.10.530.10">
    <property type="match status" value="1"/>
</dbReference>
<dbReference type="Gene3D" id="1.10.8.350">
    <property type="entry name" value="Bacterial muramidase"/>
    <property type="match status" value="1"/>
</dbReference>